<evidence type="ECO:0000313" key="4">
    <source>
        <dbReference type="RefSeq" id="XP_010507175.1"/>
    </source>
</evidence>
<feature type="region of interest" description="Disordered" evidence="1">
    <location>
        <begin position="1"/>
        <end position="44"/>
    </location>
</feature>
<reference evidence="3" key="1">
    <citation type="journal article" date="2014" name="Nat. Commun.">
        <title>The emerging biofuel crop Camelina sativa retains a highly undifferentiated hexaploid genome structure.</title>
        <authorList>
            <person name="Kagale S."/>
            <person name="Koh C."/>
            <person name="Nixon J."/>
            <person name="Bollina V."/>
            <person name="Clarke W.E."/>
            <person name="Tuteja R."/>
            <person name="Spillane C."/>
            <person name="Robinson S.J."/>
            <person name="Links M.G."/>
            <person name="Clarke C."/>
            <person name="Higgins E.E."/>
            <person name="Huebert T."/>
            <person name="Sharpe A.G."/>
            <person name="Parkin I.A."/>
        </authorList>
    </citation>
    <scope>NUCLEOTIDE SEQUENCE [LARGE SCALE GENOMIC DNA]</scope>
    <source>
        <strain evidence="3">cv. DH55</strain>
    </source>
</reference>
<sequence length="446" mass="51203">MREYPPESLTGEQIYSERLSGVNPPKTKDVGGNGHEKKMPGYGKQHNWHKESILWQLPYWRDLNLRHNIDVMHTEKNFLDNIMYTLMRVKGKSKDTIMSRLDLVKFCSRPHLHLDSRGKAPFPAYALTDEARTSLLECVKHSIKFPDGYSSDLASCVDMENGKTASQECPPCFISMFEDFLSAKYPGLPEKELSAKRADEYHLWVKEYVTYWNATNPFPTWVQEIVHGPLNKVKTWPMYFTRGYLFHTENHGAGRNTCNYGVCAKGENYTDESDAADFYGTITDIIELQYEGMVNLRITLFKCKWYDPVIGRGTRISNGGVVDVLSTRKYNKYEPFILASQAEQVCYIPYPYVKKPKQIWFNVLKVNPRGNISGEYVNSSETTLLQTENDDAVLMTTIEDIVLDNLEEEVNPINLDYGVEDVEPEDEFLCNLSSSDDEEPDDEESS</sequence>
<name>A0ABM0YX16_CAMSA</name>
<proteinExistence type="predicted"/>
<feature type="compositionally biased region" description="Basic and acidic residues" evidence="1">
    <location>
        <begin position="26"/>
        <end position="39"/>
    </location>
</feature>
<dbReference type="Proteomes" id="UP000694864">
    <property type="component" value="Chromosome 4"/>
</dbReference>
<dbReference type="PANTHER" id="PTHR48258:SF4">
    <property type="entry name" value="DUF4216 DOMAIN-CONTAINING PROTEIN"/>
    <property type="match status" value="1"/>
</dbReference>
<keyword evidence="3" id="KW-1185">Reference proteome</keyword>
<evidence type="ECO:0000313" key="3">
    <source>
        <dbReference type="Proteomes" id="UP000694864"/>
    </source>
</evidence>
<dbReference type="PANTHER" id="PTHR48258">
    <property type="entry name" value="DUF4218 DOMAIN-CONTAINING PROTEIN-RELATED"/>
    <property type="match status" value="1"/>
</dbReference>
<evidence type="ECO:0000259" key="2">
    <source>
        <dbReference type="Pfam" id="PF13952"/>
    </source>
</evidence>
<reference evidence="4" key="2">
    <citation type="submission" date="2025-08" db="UniProtKB">
        <authorList>
            <consortium name="RefSeq"/>
        </authorList>
    </citation>
    <scope>IDENTIFICATION</scope>
    <source>
        <tissue evidence="4">Leaf</tissue>
    </source>
</reference>
<dbReference type="GeneID" id="104783757"/>
<feature type="domain" description="DUF4216" evidence="2">
    <location>
        <begin position="286"/>
        <end position="354"/>
    </location>
</feature>
<organism evidence="3 4">
    <name type="scientific">Camelina sativa</name>
    <name type="common">False flax</name>
    <name type="synonym">Myagrum sativum</name>
    <dbReference type="NCBI Taxonomy" id="90675"/>
    <lineage>
        <taxon>Eukaryota</taxon>
        <taxon>Viridiplantae</taxon>
        <taxon>Streptophyta</taxon>
        <taxon>Embryophyta</taxon>
        <taxon>Tracheophyta</taxon>
        <taxon>Spermatophyta</taxon>
        <taxon>Magnoliopsida</taxon>
        <taxon>eudicotyledons</taxon>
        <taxon>Gunneridae</taxon>
        <taxon>Pentapetalae</taxon>
        <taxon>rosids</taxon>
        <taxon>malvids</taxon>
        <taxon>Brassicales</taxon>
        <taxon>Brassicaceae</taxon>
        <taxon>Camelineae</taxon>
        <taxon>Camelina</taxon>
    </lineage>
</organism>
<gene>
    <name evidence="4" type="primary">LOC104783757</name>
</gene>
<protein>
    <submittedName>
        <fullName evidence="4">Uncharacterized protein LOC104783757</fullName>
    </submittedName>
</protein>
<accession>A0ABM0YX16</accession>
<evidence type="ECO:0000256" key="1">
    <source>
        <dbReference type="SAM" id="MobiDB-lite"/>
    </source>
</evidence>
<dbReference type="Pfam" id="PF13952">
    <property type="entry name" value="DUF4216"/>
    <property type="match status" value="1"/>
</dbReference>
<dbReference type="InterPro" id="IPR025312">
    <property type="entry name" value="DUF4216"/>
</dbReference>
<dbReference type="RefSeq" id="XP_010507175.1">
    <property type="nucleotide sequence ID" value="XM_010508873.2"/>
</dbReference>